<dbReference type="Pfam" id="PF00025">
    <property type="entry name" value="Arf"/>
    <property type="match status" value="1"/>
</dbReference>
<feature type="binding site" evidence="3">
    <location>
        <position position="105"/>
    </location>
    <ligand>
        <name>GTP</name>
        <dbReference type="ChEBI" id="CHEBI:37565"/>
    </ligand>
</feature>
<evidence type="ECO:0000313" key="6">
    <source>
        <dbReference type="Ensembl" id="ENSELUP00000002672.2"/>
    </source>
</evidence>
<feature type="binding site" evidence="3">
    <location>
        <begin position="161"/>
        <end position="164"/>
    </location>
    <ligand>
        <name>GTP</name>
        <dbReference type="ChEBI" id="CHEBI:37565"/>
    </ligand>
</feature>
<dbReference type="PROSITE" id="PS51417">
    <property type="entry name" value="ARF"/>
    <property type="match status" value="1"/>
</dbReference>
<evidence type="ECO:0000256" key="4">
    <source>
        <dbReference type="PIRSR" id="PIRSR606689-2"/>
    </source>
</evidence>
<evidence type="ECO:0000256" key="2">
    <source>
        <dbReference type="ARBA" id="ARBA00023134"/>
    </source>
</evidence>
<dbReference type="InterPro" id="IPR027417">
    <property type="entry name" value="P-loop_NTPase"/>
</dbReference>
<feature type="compositionally biased region" description="Basic residues" evidence="5">
    <location>
        <begin position="300"/>
        <end position="310"/>
    </location>
</feature>
<keyword evidence="4" id="KW-0479">Metal-binding</keyword>
<dbReference type="InterPro" id="IPR051995">
    <property type="entry name" value="Ciliary_GTPase"/>
</dbReference>
<organism evidence="6 7">
    <name type="scientific">Esox lucius</name>
    <name type="common">Northern pike</name>
    <dbReference type="NCBI Taxonomy" id="8010"/>
    <lineage>
        <taxon>Eukaryota</taxon>
        <taxon>Metazoa</taxon>
        <taxon>Chordata</taxon>
        <taxon>Craniata</taxon>
        <taxon>Vertebrata</taxon>
        <taxon>Euteleostomi</taxon>
        <taxon>Actinopterygii</taxon>
        <taxon>Neopterygii</taxon>
        <taxon>Teleostei</taxon>
        <taxon>Protacanthopterygii</taxon>
        <taxon>Esociformes</taxon>
        <taxon>Esocidae</taxon>
        <taxon>Esox</taxon>
    </lineage>
</organism>
<reference evidence="6" key="4">
    <citation type="submission" date="2025-09" db="UniProtKB">
        <authorList>
            <consortium name="Ensembl"/>
        </authorList>
    </citation>
    <scope>IDENTIFICATION</scope>
</reference>
<reference evidence="6" key="2">
    <citation type="submission" date="2020-02" db="EMBL/GenBank/DDBJ databases">
        <title>Esox lucius (northern pike) genome, fEsoLuc1, primary haplotype.</title>
        <authorList>
            <person name="Myers G."/>
            <person name="Karagic N."/>
            <person name="Meyer A."/>
            <person name="Pippel M."/>
            <person name="Reichard M."/>
            <person name="Winkler S."/>
            <person name="Tracey A."/>
            <person name="Sims Y."/>
            <person name="Howe K."/>
            <person name="Rhie A."/>
            <person name="Formenti G."/>
            <person name="Durbin R."/>
            <person name="Fedrigo O."/>
            <person name="Jarvis E.D."/>
        </authorList>
    </citation>
    <scope>NUCLEOTIDE SEQUENCE [LARGE SCALE GENOMIC DNA]</scope>
</reference>
<dbReference type="FunFam" id="3.40.50.300:FF:000415">
    <property type="entry name" value="ADP-ribosylation factor-like GTPase 13B"/>
    <property type="match status" value="1"/>
</dbReference>
<dbReference type="Gene3D" id="3.40.50.300">
    <property type="entry name" value="P-loop containing nucleotide triphosphate hydrolases"/>
    <property type="match status" value="1"/>
</dbReference>
<feature type="compositionally biased region" description="Basic residues" evidence="5">
    <location>
        <begin position="266"/>
        <end position="280"/>
    </location>
</feature>
<feature type="compositionally biased region" description="Basic residues" evidence="5">
    <location>
        <begin position="392"/>
        <end position="403"/>
    </location>
</feature>
<feature type="compositionally biased region" description="Basic and acidic residues" evidence="5">
    <location>
        <begin position="379"/>
        <end position="391"/>
    </location>
</feature>
<feature type="binding site" evidence="4">
    <location>
        <position position="66"/>
    </location>
    <ligand>
        <name>Mg(2+)</name>
        <dbReference type="ChEBI" id="CHEBI:18420"/>
    </ligand>
</feature>
<dbReference type="GO" id="GO:0097500">
    <property type="term" value="P:receptor localization to non-motile cilium"/>
    <property type="evidence" value="ECO:0007669"/>
    <property type="project" value="TreeGrafter"/>
</dbReference>
<dbReference type="SMART" id="SM00178">
    <property type="entry name" value="SAR"/>
    <property type="match status" value="1"/>
</dbReference>
<name>A0A3P8XHS5_ESOLU</name>
<dbReference type="PANTHER" id="PTHR46090:SF4">
    <property type="entry name" value="ADP RIBOSYLATION FACTOR LIKE GTPASE 13A"/>
    <property type="match status" value="1"/>
</dbReference>
<dbReference type="STRING" id="8010.ENSELUP00000002672"/>
<dbReference type="GO" id="GO:0005525">
    <property type="term" value="F:GTP binding"/>
    <property type="evidence" value="ECO:0007669"/>
    <property type="project" value="UniProtKB-KW"/>
</dbReference>
<dbReference type="OMA" id="QVNMFNL"/>
<dbReference type="InParanoid" id="A0A3P8XHS5"/>
<protein>
    <recommendedName>
        <fullName evidence="8">ADP-ribosylation factor-like 13A</fullName>
    </recommendedName>
</protein>
<evidence type="ECO:0008006" key="8">
    <source>
        <dbReference type="Google" id="ProtNLM"/>
    </source>
</evidence>
<dbReference type="InterPro" id="IPR006689">
    <property type="entry name" value="Small_GTPase_ARF/SAR"/>
</dbReference>
<dbReference type="CDD" id="cd04161">
    <property type="entry name" value="Arl2l1_Arl13_like"/>
    <property type="match status" value="1"/>
</dbReference>
<evidence type="ECO:0000313" key="7">
    <source>
        <dbReference type="Proteomes" id="UP000265140"/>
    </source>
</evidence>
<keyword evidence="2 3" id="KW-0342">GTP-binding</keyword>
<dbReference type="GO" id="GO:0097730">
    <property type="term" value="C:non-motile cilium"/>
    <property type="evidence" value="ECO:0007669"/>
    <property type="project" value="TreeGrafter"/>
</dbReference>
<feature type="compositionally biased region" description="Basic and acidic residues" evidence="5">
    <location>
        <begin position="311"/>
        <end position="323"/>
    </location>
</feature>
<dbReference type="Bgee" id="ENSELUG00000004004">
    <property type="expression patterns" value="Expressed in camera-type eye and 4 other cell types or tissues"/>
</dbReference>
<reference evidence="7" key="1">
    <citation type="journal article" date="2014" name="PLoS ONE">
        <title>The genome and linkage map of the northern pike (Esox lucius): conserved synteny revealed between the salmonid sister group and the Neoteleostei.</title>
        <authorList>
            <person name="Rondeau E.B."/>
            <person name="Minkley D.R."/>
            <person name="Leong J.S."/>
            <person name="Messmer A.M."/>
            <person name="Jantzen J.R."/>
            <person name="von Schalburg K.R."/>
            <person name="Lemon C."/>
            <person name="Bird N.H."/>
            <person name="Koop B.F."/>
        </authorList>
    </citation>
    <scope>NUCLEOTIDE SEQUENCE</scope>
</reference>
<proteinExistence type="predicted"/>
<dbReference type="GO" id="GO:0060170">
    <property type="term" value="C:ciliary membrane"/>
    <property type="evidence" value="ECO:0007669"/>
    <property type="project" value="TreeGrafter"/>
</dbReference>
<keyword evidence="4" id="KW-0460">Magnesium</keyword>
<evidence type="ECO:0000256" key="5">
    <source>
        <dbReference type="SAM" id="MobiDB-lite"/>
    </source>
</evidence>
<dbReference type="GO" id="GO:0046872">
    <property type="term" value="F:metal ion binding"/>
    <property type="evidence" value="ECO:0007669"/>
    <property type="project" value="UniProtKB-KW"/>
</dbReference>
<feature type="compositionally biased region" description="Basic and acidic residues" evidence="5">
    <location>
        <begin position="239"/>
        <end position="265"/>
    </location>
</feature>
<dbReference type="PANTHER" id="PTHR46090">
    <property type="entry name" value="ADP-RIBOSYLATION FACTOR-LIKE PROTEIN 13B"/>
    <property type="match status" value="1"/>
</dbReference>
<dbReference type="AlphaFoldDB" id="A0A3P8XHS5"/>
<dbReference type="PRINTS" id="PR00328">
    <property type="entry name" value="SAR1GTPBP"/>
</dbReference>
<accession>A0A3P8XHS5</accession>
<feature type="binding site" evidence="3">
    <location>
        <begin position="59"/>
        <end position="66"/>
    </location>
    <ligand>
        <name>GTP</name>
        <dbReference type="ChEBI" id="CHEBI:37565"/>
    </ligand>
</feature>
<keyword evidence="1 3" id="KW-0547">Nucleotide-binding</keyword>
<feature type="region of interest" description="Disordered" evidence="5">
    <location>
        <begin position="440"/>
        <end position="459"/>
    </location>
</feature>
<dbReference type="GeneTree" id="ENSGT00940000161284"/>
<dbReference type="SMART" id="SM00177">
    <property type="entry name" value="ARF"/>
    <property type="match status" value="1"/>
</dbReference>
<feature type="region of interest" description="Disordered" evidence="5">
    <location>
        <begin position="239"/>
        <end position="403"/>
    </location>
</feature>
<evidence type="ECO:0000256" key="1">
    <source>
        <dbReference type="ARBA" id="ARBA00022741"/>
    </source>
</evidence>
<dbReference type="Ensembl" id="ENSELUT00000015316.3">
    <property type="protein sequence ID" value="ENSELUP00000002672.2"/>
    <property type="gene ID" value="ENSELUG00000004004.3"/>
</dbReference>
<evidence type="ECO:0000256" key="3">
    <source>
        <dbReference type="PIRSR" id="PIRSR606689-1"/>
    </source>
</evidence>
<keyword evidence="7" id="KW-1185">Reference proteome</keyword>
<dbReference type="GO" id="GO:1905515">
    <property type="term" value="P:non-motile cilium assembly"/>
    <property type="evidence" value="ECO:0007669"/>
    <property type="project" value="TreeGrafter"/>
</dbReference>
<sequence length="459" mass="52644">MDTDIFLWQLRRRWWPLCSSGSVSPCSPHKNMFNLMSNCCSWISEFQQPIRKVNVLVVGLDKAGKTSTIRGMLRVPSGDMGSVFGCVRTELRVENFLVTLLDMGGDPDVRGSWRDLCGEVHGIIFVVDSSDRQRIKEAKELLTELLKHPRVAGKPLLVLANKQDKMNALLGSEIIEILSLERLVNQSRSLCHIEPCSALMDMRKWTDRKTLRGLRWLLRAINLDYPELCSRITRDIKDRRAHAPEERDRCGKMDRCRGKPREKTHVSKKVHRPREKHQRPKTPSLQPIRNILKKESTLNKKLKKKKKKQVKIKDMEEKSRRGEETEDEQDEEGGRGSVETDPENGVQKEKASTPLITPKRGKLKSKVKVTEENPESVENEDKDKSNKENGEKKKKKKVVKVKKKNKINTEELPVAYSQPVDLSATFDLYRKAILALREQQDQGRLTEGGLPCQLPTHPD</sequence>
<dbReference type="GO" id="GO:0003924">
    <property type="term" value="F:GTPase activity"/>
    <property type="evidence" value="ECO:0007669"/>
    <property type="project" value="InterPro"/>
</dbReference>
<reference evidence="6" key="3">
    <citation type="submission" date="2025-08" db="UniProtKB">
        <authorList>
            <consortium name="Ensembl"/>
        </authorList>
    </citation>
    <scope>IDENTIFICATION</scope>
</reference>
<dbReference type="SUPFAM" id="SSF52540">
    <property type="entry name" value="P-loop containing nucleoside triphosphate hydrolases"/>
    <property type="match status" value="1"/>
</dbReference>
<dbReference type="Proteomes" id="UP000265140">
    <property type="component" value="Chromosome 4"/>
</dbReference>